<organism evidence="4 5">
    <name type="scientific">Vitrella brassicaformis (strain CCMP3155)</name>
    <dbReference type="NCBI Taxonomy" id="1169540"/>
    <lineage>
        <taxon>Eukaryota</taxon>
        <taxon>Sar</taxon>
        <taxon>Alveolata</taxon>
        <taxon>Colpodellida</taxon>
        <taxon>Vitrellaceae</taxon>
        <taxon>Vitrella</taxon>
    </lineage>
</organism>
<dbReference type="Proteomes" id="UP000041254">
    <property type="component" value="Unassembled WGS sequence"/>
</dbReference>
<dbReference type="OrthoDB" id="9975959at2759"/>
<dbReference type="Pfam" id="PF10192">
    <property type="entry name" value="GPR180-TMEM145_TM"/>
    <property type="match status" value="1"/>
</dbReference>
<dbReference type="EMBL" id="CDMY01000562">
    <property type="protein sequence ID" value="CEM23149.1"/>
    <property type="molecule type" value="Genomic_DNA"/>
</dbReference>
<keyword evidence="1" id="KW-1133">Transmembrane helix</keyword>
<sequence length="386" mass="42625">MMQWRFHVLAAFAIAAPCQSKTLLGLASGKEVYTIGNFCFTIGADGQTGVMTAQNVVHSPGHTLLLMSVNASDPGLQYATCQMLVKRARYVEPLIESRDVTAYQLTLTIDRSMNRRCLDALVVRCGGKTDVGYMVKFANPGGMLVRHFSQEDQGILELYILFAIVCVCTAPAFLRAYRALERQERHTEVTSSFFLSSILFLAHIVFHLTHLLDLLLGVTVSVPSVSSLKQEEQSPLLALVGLMCATSLLYALQEGTQMTDLTPFSQLRTHIATPILLCRAFAAGALCQWGTMSFRRERDLAKRKFYIRLCAIYSSWLAALPLLVLTEKPTSGKHLDIFVATCIHYGALCALLHDFWPTRFGAVFNCALSGGKGSGSTQRHPYRDLA</sequence>
<name>A0A0G4G4W9_VITBC</name>
<dbReference type="OMA" id="AYKIEFR"/>
<accession>A0A0G4G4W9</accession>
<reference evidence="4 5" key="1">
    <citation type="submission" date="2014-11" db="EMBL/GenBank/DDBJ databases">
        <authorList>
            <person name="Zhu J."/>
            <person name="Qi W."/>
            <person name="Song R."/>
        </authorList>
    </citation>
    <scope>NUCLEOTIDE SEQUENCE [LARGE SCALE GENOMIC DNA]</scope>
</reference>
<dbReference type="InterPro" id="IPR047831">
    <property type="entry name" value="GPR180/TMEM145"/>
</dbReference>
<evidence type="ECO:0000256" key="1">
    <source>
        <dbReference type="SAM" id="Phobius"/>
    </source>
</evidence>
<dbReference type="AlphaFoldDB" id="A0A0G4G4W9"/>
<feature type="transmembrane region" description="Helical" evidence="1">
    <location>
        <begin position="198"/>
        <end position="222"/>
    </location>
</feature>
<dbReference type="PANTHER" id="PTHR23252">
    <property type="entry name" value="INTIMAL THICKNESS RECEPTOR-RELATED"/>
    <property type="match status" value="1"/>
</dbReference>
<keyword evidence="1" id="KW-0472">Membrane</keyword>
<dbReference type="InterPro" id="IPR019336">
    <property type="entry name" value="GPR180/TMEM145_TM"/>
</dbReference>
<keyword evidence="1" id="KW-0812">Transmembrane</keyword>
<evidence type="ECO:0000256" key="2">
    <source>
        <dbReference type="SAM" id="SignalP"/>
    </source>
</evidence>
<keyword evidence="2" id="KW-0732">Signal</keyword>
<gene>
    <name evidence="4" type="ORF">Vbra_16969</name>
</gene>
<feature type="transmembrane region" description="Helical" evidence="1">
    <location>
        <begin position="337"/>
        <end position="356"/>
    </location>
</feature>
<dbReference type="InParanoid" id="A0A0G4G4W9"/>
<feature type="transmembrane region" description="Helical" evidence="1">
    <location>
        <begin position="234"/>
        <end position="252"/>
    </location>
</feature>
<evidence type="ECO:0000313" key="5">
    <source>
        <dbReference type="Proteomes" id="UP000041254"/>
    </source>
</evidence>
<dbReference type="GO" id="GO:0007186">
    <property type="term" value="P:G protein-coupled receptor signaling pathway"/>
    <property type="evidence" value="ECO:0007669"/>
    <property type="project" value="InterPro"/>
</dbReference>
<feature type="transmembrane region" description="Helical" evidence="1">
    <location>
        <begin position="158"/>
        <end position="177"/>
    </location>
</feature>
<dbReference type="GO" id="GO:0019236">
    <property type="term" value="P:response to pheromone"/>
    <property type="evidence" value="ECO:0007669"/>
    <property type="project" value="InterPro"/>
</dbReference>
<dbReference type="PANTHER" id="PTHR23252:SF24">
    <property type="entry name" value="TRANSMEMBRANE PROTEIN 145"/>
    <property type="match status" value="1"/>
</dbReference>
<feature type="transmembrane region" description="Helical" evidence="1">
    <location>
        <begin position="305"/>
        <end position="325"/>
    </location>
</feature>
<evidence type="ECO:0000259" key="3">
    <source>
        <dbReference type="Pfam" id="PF10192"/>
    </source>
</evidence>
<evidence type="ECO:0000313" key="4">
    <source>
        <dbReference type="EMBL" id="CEM23149.1"/>
    </source>
</evidence>
<dbReference type="VEuPathDB" id="CryptoDB:Vbra_16969"/>
<protein>
    <recommendedName>
        <fullName evidence="3">GPR180/TMEM145 transmembrane domain-containing protein</fullName>
    </recommendedName>
</protein>
<keyword evidence="5" id="KW-1185">Reference proteome</keyword>
<feature type="domain" description="GPR180/TMEM145 transmembrane" evidence="3">
    <location>
        <begin position="194"/>
        <end position="325"/>
    </location>
</feature>
<feature type="signal peptide" evidence="2">
    <location>
        <begin position="1"/>
        <end position="20"/>
    </location>
</feature>
<dbReference type="PhylomeDB" id="A0A0G4G4W9"/>
<proteinExistence type="predicted"/>
<feature type="chain" id="PRO_5005189497" description="GPR180/TMEM145 transmembrane domain-containing protein" evidence="2">
    <location>
        <begin position="21"/>
        <end position="386"/>
    </location>
</feature>